<evidence type="ECO:0000313" key="1">
    <source>
        <dbReference type="EMBL" id="KAI8438845.1"/>
    </source>
</evidence>
<organism evidence="1 2">
    <name type="scientific">Choristoneura fumiferana</name>
    <name type="common">Spruce budworm moth</name>
    <name type="synonym">Archips fumiferana</name>
    <dbReference type="NCBI Taxonomy" id="7141"/>
    <lineage>
        <taxon>Eukaryota</taxon>
        <taxon>Metazoa</taxon>
        <taxon>Ecdysozoa</taxon>
        <taxon>Arthropoda</taxon>
        <taxon>Hexapoda</taxon>
        <taxon>Insecta</taxon>
        <taxon>Pterygota</taxon>
        <taxon>Neoptera</taxon>
        <taxon>Endopterygota</taxon>
        <taxon>Lepidoptera</taxon>
        <taxon>Glossata</taxon>
        <taxon>Ditrysia</taxon>
        <taxon>Tortricoidea</taxon>
        <taxon>Tortricidae</taxon>
        <taxon>Tortricinae</taxon>
        <taxon>Choristoneura</taxon>
    </lineage>
</organism>
<gene>
    <name evidence="1" type="ORF">MSG28_011193</name>
</gene>
<dbReference type="EMBL" id="CM046118">
    <property type="protein sequence ID" value="KAI8438845.1"/>
    <property type="molecule type" value="Genomic_DNA"/>
</dbReference>
<sequence length="412" mass="45647">MTFILYNVHVYRYSVFFSISMMTVGENVTMAKKRYVLVPPDDGWAYMVGIAMTINYIVIASFVPCLGIIFNDFFVELNMGSADILILNGVNALAISISTVVAVLVPWAVNWTAETYGFRGTLILISAVSLQSFVASALMQPVKWHLKKVYVTPETTELLVVAQDQNTEVESIQCVEQLKLDSLSNEFPCVDINIDSLPTTCKGNELLLNTKNFFDWPFLKKFVRTCTCVGVPFNLNADVIFTIFVPQALYALNWTKVEVALAISLLSFGDIATRVFLTIGSTWLKNVGNHLIYIIGMAVDVLAKLVLMWSTNGTVSYVSLILIGCSRSILVVILPLVFSDVLPPEQYARGFGLSMLFYGLIALALGPAIGAVRDATNDYTIMFYILNSIMAAVTIAWSIELFHNRKAQKVVL</sequence>
<accession>A0ACC0KRE3</accession>
<evidence type="ECO:0000313" key="2">
    <source>
        <dbReference type="Proteomes" id="UP001064048"/>
    </source>
</evidence>
<proteinExistence type="predicted"/>
<comment type="caution">
    <text evidence="1">The sequence shown here is derived from an EMBL/GenBank/DDBJ whole genome shotgun (WGS) entry which is preliminary data.</text>
</comment>
<name>A0ACC0KRE3_CHOFU</name>
<dbReference type="Proteomes" id="UP001064048">
    <property type="component" value="Chromosome 18"/>
</dbReference>
<reference evidence="1 2" key="1">
    <citation type="journal article" date="2022" name="Genome Biol. Evol.">
        <title>The Spruce Budworm Genome: Reconstructing the Evolutionary History of Antifreeze Proteins.</title>
        <authorList>
            <person name="Beliveau C."/>
            <person name="Gagne P."/>
            <person name="Picq S."/>
            <person name="Vernygora O."/>
            <person name="Keeling C.I."/>
            <person name="Pinkney K."/>
            <person name="Doucet D."/>
            <person name="Wen F."/>
            <person name="Johnston J.S."/>
            <person name="Maaroufi H."/>
            <person name="Boyle B."/>
            <person name="Laroche J."/>
            <person name="Dewar K."/>
            <person name="Juretic N."/>
            <person name="Blackburn G."/>
            <person name="Nisole A."/>
            <person name="Brunet B."/>
            <person name="Brandao M."/>
            <person name="Lumley L."/>
            <person name="Duan J."/>
            <person name="Quan G."/>
            <person name="Lucarotti C.J."/>
            <person name="Roe A.D."/>
            <person name="Sperling F.A.H."/>
            <person name="Levesque R.C."/>
            <person name="Cusson M."/>
        </authorList>
    </citation>
    <scope>NUCLEOTIDE SEQUENCE [LARGE SCALE GENOMIC DNA]</scope>
    <source>
        <strain evidence="1">Glfc:IPQL:Cfum</strain>
    </source>
</reference>
<protein>
    <submittedName>
        <fullName evidence="1">Uncharacterized protein</fullName>
    </submittedName>
</protein>
<keyword evidence="2" id="KW-1185">Reference proteome</keyword>